<keyword evidence="4" id="KW-0233">DNA recombination</keyword>
<keyword evidence="2" id="KW-0229">DNA integration</keyword>
<dbReference type="Gene3D" id="1.10.443.10">
    <property type="entry name" value="Intergrase catalytic core"/>
    <property type="match status" value="1"/>
</dbReference>
<dbReference type="EMBL" id="FSRM01000001">
    <property type="protein sequence ID" value="SIN94405.1"/>
    <property type="molecule type" value="Genomic_DNA"/>
</dbReference>
<dbReference type="GO" id="GO:0015074">
    <property type="term" value="P:DNA integration"/>
    <property type="evidence" value="ECO:0007669"/>
    <property type="project" value="UniProtKB-KW"/>
</dbReference>
<dbReference type="GO" id="GO:0006310">
    <property type="term" value="P:DNA recombination"/>
    <property type="evidence" value="ECO:0007669"/>
    <property type="project" value="UniProtKB-KW"/>
</dbReference>
<dbReference type="InterPro" id="IPR013762">
    <property type="entry name" value="Integrase-like_cat_sf"/>
</dbReference>
<feature type="domain" description="Tyr recombinase" evidence="6">
    <location>
        <begin position="187"/>
        <end position="427"/>
    </location>
</feature>
<proteinExistence type="inferred from homology"/>
<dbReference type="InterPro" id="IPR050090">
    <property type="entry name" value="Tyrosine_recombinase_XerCD"/>
</dbReference>
<dbReference type="InterPro" id="IPR044068">
    <property type="entry name" value="CB"/>
</dbReference>
<dbReference type="Pfam" id="PF02899">
    <property type="entry name" value="Phage_int_SAM_1"/>
    <property type="match status" value="1"/>
</dbReference>
<dbReference type="InterPro" id="IPR010998">
    <property type="entry name" value="Integrase_recombinase_N"/>
</dbReference>
<dbReference type="InterPro" id="IPR011010">
    <property type="entry name" value="DNA_brk_join_enz"/>
</dbReference>
<evidence type="ECO:0000259" key="6">
    <source>
        <dbReference type="PROSITE" id="PS51898"/>
    </source>
</evidence>
<dbReference type="RefSeq" id="WP_074263742.1">
    <property type="nucleotide sequence ID" value="NZ_FSRM01000001.1"/>
</dbReference>
<dbReference type="InterPro" id="IPR002104">
    <property type="entry name" value="Integrase_catalytic"/>
</dbReference>
<dbReference type="GO" id="GO:0003677">
    <property type="term" value="F:DNA binding"/>
    <property type="evidence" value="ECO:0007669"/>
    <property type="project" value="UniProtKB-UniRule"/>
</dbReference>
<gene>
    <name evidence="8" type="ORF">SAMN05444168_1553</name>
</gene>
<dbReference type="CDD" id="cd00397">
    <property type="entry name" value="DNA_BRE_C"/>
    <property type="match status" value="1"/>
</dbReference>
<dbReference type="PROSITE" id="PS51898">
    <property type="entry name" value="TYR_RECOMBINASE"/>
    <property type="match status" value="1"/>
</dbReference>
<feature type="domain" description="Core-binding (CB)" evidence="7">
    <location>
        <begin position="69"/>
        <end position="159"/>
    </location>
</feature>
<sequence>MNSFEISSDEVVIADDEDVSDWSITRATHGPVAVEHGKSTVILKHARNRPLPKGFPIILDDKTGIICEPAFIFLAEEFSGIGAAVFVLNTVLAYANDLKSWFVFLEEFGVAWNTATSAHLNSFLEFLSGAISPITGVEYAVGTINRRRMIIAKMYEFWRKQNLECAVPGSLLSEPDLSKKAKGKARRPVGILTPIQQQTLLNALGCEPKKWNPEDASKSSRNRIYGDIALITGMRISEISSLRASQFTGFAVIDLVETELYPVNVRRKGGMVKPVLFSGDLISEILDYIQGERNHILNSLNIKRNSLILNSLSVHAHKGKPPSVRTIQREFSEACIKLGFTEVVECTSFAMKSSDEIISDTFSKIVSKYVFHDLRHTFAVTTYYALKFAGDEEPWMNLADRLGHADPRTTISIYLAGTRTFEGRVTDRFMEAIRREV</sequence>
<dbReference type="PANTHER" id="PTHR30349:SF64">
    <property type="entry name" value="PROPHAGE INTEGRASE INTD-RELATED"/>
    <property type="match status" value="1"/>
</dbReference>
<evidence type="ECO:0000259" key="7">
    <source>
        <dbReference type="PROSITE" id="PS51900"/>
    </source>
</evidence>
<evidence type="ECO:0000256" key="4">
    <source>
        <dbReference type="ARBA" id="ARBA00023172"/>
    </source>
</evidence>
<evidence type="ECO:0000256" key="1">
    <source>
        <dbReference type="ARBA" id="ARBA00008857"/>
    </source>
</evidence>
<reference evidence="8 9" key="1">
    <citation type="submission" date="2016-11" db="EMBL/GenBank/DDBJ databases">
        <authorList>
            <person name="Jaros S."/>
            <person name="Januszkiewicz K."/>
            <person name="Wedrychowicz H."/>
        </authorList>
    </citation>
    <scope>NUCLEOTIDE SEQUENCE [LARGE SCALE GENOMIC DNA]</scope>
    <source>
        <strain evidence="8 9">GAS86</strain>
    </source>
</reference>
<evidence type="ECO:0000256" key="5">
    <source>
        <dbReference type="PROSITE-ProRule" id="PRU01248"/>
    </source>
</evidence>
<evidence type="ECO:0000256" key="3">
    <source>
        <dbReference type="ARBA" id="ARBA00023125"/>
    </source>
</evidence>
<evidence type="ECO:0000313" key="8">
    <source>
        <dbReference type="EMBL" id="SIN94405.1"/>
    </source>
</evidence>
<keyword evidence="3 5" id="KW-0238">DNA-binding</keyword>
<dbReference type="PROSITE" id="PS51900">
    <property type="entry name" value="CB"/>
    <property type="match status" value="1"/>
</dbReference>
<dbReference type="AlphaFoldDB" id="A0A1N6FGM4"/>
<dbReference type="InterPro" id="IPR004107">
    <property type="entry name" value="Integrase_SAM-like_N"/>
</dbReference>
<dbReference type="PANTHER" id="PTHR30349">
    <property type="entry name" value="PHAGE INTEGRASE-RELATED"/>
    <property type="match status" value="1"/>
</dbReference>
<accession>A0A1N6FGM4</accession>
<dbReference type="OrthoDB" id="8773125at2"/>
<dbReference type="Gene3D" id="1.10.150.130">
    <property type="match status" value="1"/>
</dbReference>
<dbReference type="SUPFAM" id="SSF56349">
    <property type="entry name" value="DNA breaking-rejoining enzymes"/>
    <property type="match status" value="1"/>
</dbReference>
<evidence type="ECO:0000313" key="9">
    <source>
        <dbReference type="Proteomes" id="UP000184693"/>
    </source>
</evidence>
<name>A0A1N6FGM4_9BURK</name>
<protein>
    <submittedName>
        <fullName evidence="8">Integrase/recombinase XerC</fullName>
    </submittedName>
</protein>
<evidence type="ECO:0000256" key="2">
    <source>
        <dbReference type="ARBA" id="ARBA00022908"/>
    </source>
</evidence>
<dbReference type="Proteomes" id="UP000184693">
    <property type="component" value="Unassembled WGS sequence"/>
</dbReference>
<comment type="similarity">
    <text evidence="1">Belongs to the 'phage' integrase family.</text>
</comment>
<organism evidence="8 9">
    <name type="scientific">Paraburkholderia phenazinium</name>
    <dbReference type="NCBI Taxonomy" id="60549"/>
    <lineage>
        <taxon>Bacteria</taxon>
        <taxon>Pseudomonadati</taxon>
        <taxon>Pseudomonadota</taxon>
        <taxon>Betaproteobacteria</taxon>
        <taxon>Burkholderiales</taxon>
        <taxon>Burkholderiaceae</taxon>
        <taxon>Paraburkholderia</taxon>
    </lineage>
</organism>
<dbReference type="Pfam" id="PF00589">
    <property type="entry name" value="Phage_integrase"/>
    <property type="match status" value="1"/>
</dbReference>